<name>A0A2R4T6T2_9ACTN</name>
<keyword evidence="3" id="KW-1185">Reference proteome</keyword>
<dbReference type="AlphaFoldDB" id="A0A2R4T6T2"/>
<proteinExistence type="predicted"/>
<dbReference type="RefSeq" id="WP_108151592.1">
    <property type="nucleotide sequence ID" value="NZ_CP026304.1"/>
</dbReference>
<sequence>MSRSNSLPPPPPPVEIRAWPDRESLLADREKAMAELRRRSIDPMRLVLLWLTAAGFAVGWAFVVTMVETFDQEPDPFSVLFGAILGALGLGCMIPTGLVVGLGVAHDAEIRQRLWQWTALDWEPARDARFGSPVLSLMWFIPSFLLCASGLWLSFAVPAGAKPGEDTVPEVMMLMGLGFIMWLTGLFGAAKAVSHYRWAVRLVAARSAAATAVGGAHR</sequence>
<gene>
    <name evidence="2" type="ORF">SLUN_24170</name>
</gene>
<organism evidence="2 3">
    <name type="scientific">Streptomyces lunaelactis</name>
    <dbReference type="NCBI Taxonomy" id="1535768"/>
    <lineage>
        <taxon>Bacteria</taxon>
        <taxon>Bacillati</taxon>
        <taxon>Actinomycetota</taxon>
        <taxon>Actinomycetes</taxon>
        <taxon>Kitasatosporales</taxon>
        <taxon>Streptomycetaceae</taxon>
        <taxon>Streptomyces</taxon>
    </lineage>
</organism>
<dbReference type="GeneID" id="55658347"/>
<accession>A0A2R4T6T2</accession>
<dbReference type="Proteomes" id="UP000244201">
    <property type="component" value="Chromosome"/>
</dbReference>
<dbReference type="OrthoDB" id="4247899at2"/>
<feature type="transmembrane region" description="Helical" evidence="1">
    <location>
        <begin position="79"/>
        <end position="105"/>
    </location>
</feature>
<keyword evidence="1" id="KW-0472">Membrane</keyword>
<feature type="transmembrane region" description="Helical" evidence="1">
    <location>
        <begin position="134"/>
        <end position="159"/>
    </location>
</feature>
<keyword evidence="1" id="KW-1133">Transmembrane helix</keyword>
<protein>
    <submittedName>
        <fullName evidence="2">Uncharacterized protein</fullName>
    </submittedName>
</protein>
<evidence type="ECO:0000256" key="1">
    <source>
        <dbReference type="SAM" id="Phobius"/>
    </source>
</evidence>
<feature type="transmembrane region" description="Helical" evidence="1">
    <location>
        <begin position="46"/>
        <end position="67"/>
    </location>
</feature>
<dbReference type="EMBL" id="CP026304">
    <property type="protein sequence ID" value="AVZ74806.1"/>
    <property type="molecule type" value="Genomic_DNA"/>
</dbReference>
<dbReference type="KEGG" id="slk:SLUN_24170"/>
<evidence type="ECO:0000313" key="3">
    <source>
        <dbReference type="Proteomes" id="UP000244201"/>
    </source>
</evidence>
<keyword evidence="1" id="KW-0812">Transmembrane</keyword>
<evidence type="ECO:0000313" key="2">
    <source>
        <dbReference type="EMBL" id="AVZ74806.1"/>
    </source>
</evidence>
<reference evidence="2 3" key="1">
    <citation type="submission" date="2018-01" db="EMBL/GenBank/DDBJ databases">
        <title>Complete genome sequence of Streptomyces lunaelactis MM109T, a Ferroverdin A producer isolated from cave moonmilk deposits.</title>
        <authorList>
            <person name="Naome A."/>
            <person name="Martinet L."/>
            <person name="Maciejewska M."/>
            <person name="Anderssen S."/>
            <person name="Adam D."/>
            <person name="Tenconi E."/>
            <person name="Deflandre B."/>
            <person name="Arguelles-Arias A."/>
            <person name="Calusinska M."/>
            <person name="Copieters W."/>
            <person name="Karim L."/>
            <person name="Hanikenne M."/>
            <person name="Baurain D."/>
            <person name="van Wezel G."/>
            <person name="Smargiasso N."/>
            <person name="de Pauw E."/>
            <person name="Delfosse P."/>
            <person name="Rigali S."/>
        </authorList>
    </citation>
    <scope>NUCLEOTIDE SEQUENCE [LARGE SCALE GENOMIC DNA]</scope>
    <source>
        <strain evidence="2 3">MM109</strain>
    </source>
</reference>
<feature type="transmembrane region" description="Helical" evidence="1">
    <location>
        <begin position="171"/>
        <end position="193"/>
    </location>
</feature>